<accession>A0A453KVJ1</accession>
<evidence type="ECO:0000313" key="2">
    <source>
        <dbReference type="EnsemblPlants" id="AET5Gv20525700.12"/>
    </source>
</evidence>
<dbReference type="Proteomes" id="UP000015105">
    <property type="component" value="Chromosome 5D"/>
</dbReference>
<organism evidence="2 3">
    <name type="scientific">Aegilops tauschii subsp. strangulata</name>
    <name type="common">Goatgrass</name>
    <dbReference type="NCBI Taxonomy" id="200361"/>
    <lineage>
        <taxon>Eukaryota</taxon>
        <taxon>Viridiplantae</taxon>
        <taxon>Streptophyta</taxon>
        <taxon>Embryophyta</taxon>
        <taxon>Tracheophyta</taxon>
        <taxon>Spermatophyta</taxon>
        <taxon>Magnoliopsida</taxon>
        <taxon>Liliopsida</taxon>
        <taxon>Poales</taxon>
        <taxon>Poaceae</taxon>
        <taxon>BOP clade</taxon>
        <taxon>Pooideae</taxon>
        <taxon>Triticodae</taxon>
        <taxon>Triticeae</taxon>
        <taxon>Triticinae</taxon>
        <taxon>Aegilops</taxon>
    </lineage>
</organism>
<evidence type="ECO:0000256" key="1">
    <source>
        <dbReference type="SAM" id="MobiDB-lite"/>
    </source>
</evidence>
<feature type="region of interest" description="Disordered" evidence="1">
    <location>
        <begin position="1"/>
        <end position="21"/>
    </location>
</feature>
<name>A0A453KVJ1_AEGTS</name>
<reference evidence="2" key="4">
    <citation type="submission" date="2019-03" db="UniProtKB">
        <authorList>
            <consortium name="EnsemblPlants"/>
        </authorList>
    </citation>
    <scope>IDENTIFICATION</scope>
</reference>
<reference evidence="2" key="5">
    <citation type="journal article" date="2021" name="G3 (Bethesda)">
        <title>Aegilops tauschii genome assembly Aet v5.0 features greater sequence contiguity and improved annotation.</title>
        <authorList>
            <person name="Wang L."/>
            <person name="Zhu T."/>
            <person name="Rodriguez J.C."/>
            <person name="Deal K.R."/>
            <person name="Dubcovsky J."/>
            <person name="McGuire P.E."/>
            <person name="Lux T."/>
            <person name="Spannagl M."/>
            <person name="Mayer K.F.X."/>
            <person name="Baldrich P."/>
            <person name="Meyers B.C."/>
            <person name="Huo N."/>
            <person name="Gu Y.Q."/>
            <person name="Zhou H."/>
            <person name="Devos K.M."/>
            <person name="Bennetzen J.L."/>
            <person name="Unver T."/>
            <person name="Budak H."/>
            <person name="Gulick P.J."/>
            <person name="Galiba G."/>
            <person name="Kalapos B."/>
            <person name="Nelson D.R."/>
            <person name="Li P."/>
            <person name="You F.M."/>
            <person name="Luo M.C."/>
            <person name="Dvorak J."/>
        </authorList>
    </citation>
    <scope>NUCLEOTIDE SEQUENCE [LARGE SCALE GENOMIC DNA]</scope>
    <source>
        <strain evidence="2">cv. AL8/78</strain>
    </source>
</reference>
<keyword evidence="3" id="KW-1185">Reference proteome</keyword>
<reference evidence="2" key="3">
    <citation type="journal article" date="2017" name="Nature">
        <title>Genome sequence of the progenitor of the wheat D genome Aegilops tauschii.</title>
        <authorList>
            <person name="Luo M.C."/>
            <person name="Gu Y.Q."/>
            <person name="Puiu D."/>
            <person name="Wang H."/>
            <person name="Twardziok S.O."/>
            <person name="Deal K.R."/>
            <person name="Huo N."/>
            <person name="Zhu T."/>
            <person name="Wang L."/>
            <person name="Wang Y."/>
            <person name="McGuire P.E."/>
            <person name="Liu S."/>
            <person name="Long H."/>
            <person name="Ramasamy R.K."/>
            <person name="Rodriguez J.C."/>
            <person name="Van S.L."/>
            <person name="Yuan L."/>
            <person name="Wang Z."/>
            <person name="Xia Z."/>
            <person name="Xiao L."/>
            <person name="Anderson O.D."/>
            <person name="Ouyang S."/>
            <person name="Liang Y."/>
            <person name="Zimin A.V."/>
            <person name="Pertea G."/>
            <person name="Qi P."/>
            <person name="Bennetzen J.L."/>
            <person name="Dai X."/>
            <person name="Dawson M.W."/>
            <person name="Muller H.G."/>
            <person name="Kugler K."/>
            <person name="Rivarola-Duarte L."/>
            <person name="Spannagl M."/>
            <person name="Mayer K.F.X."/>
            <person name="Lu F.H."/>
            <person name="Bevan M.W."/>
            <person name="Leroy P."/>
            <person name="Li P."/>
            <person name="You F.M."/>
            <person name="Sun Q."/>
            <person name="Liu Z."/>
            <person name="Lyons E."/>
            <person name="Wicker T."/>
            <person name="Salzberg S.L."/>
            <person name="Devos K.M."/>
            <person name="Dvorak J."/>
        </authorList>
    </citation>
    <scope>NUCLEOTIDE SEQUENCE [LARGE SCALE GENOMIC DNA]</scope>
    <source>
        <strain evidence="2">cv. AL8/78</strain>
    </source>
</reference>
<proteinExistence type="predicted"/>
<dbReference type="EnsemblPlants" id="AET5Gv20525700.12">
    <property type="protein sequence ID" value="AET5Gv20525700.12"/>
    <property type="gene ID" value="AET5Gv20525700"/>
</dbReference>
<dbReference type="Gramene" id="AET5Gv20525700.12">
    <property type="protein sequence ID" value="AET5Gv20525700.12"/>
    <property type="gene ID" value="AET5Gv20525700"/>
</dbReference>
<evidence type="ECO:0000313" key="3">
    <source>
        <dbReference type="Proteomes" id="UP000015105"/>
    </source>
</evidence>
<sequence length="102" mass="11220">MLHGEAASRAPQHTPENTGRPAWCFSEVPVVPAPWPAQKFLCSSATAPMNPDVLDKRRGWPPFFLLVACHFSRMPFTAAWYEEHGDGEPLQLVVEHGGAPQG</sequence>
<protein>
    <submittedName>
        <fullName evidence="2">Uncharacterized protein</fullName>
    </submittedName>
</protein>
<reference evidence="3" key="1">
    <citation type="journal article" date="2014" name="Science">
        <title>Ancient hybridizations among the ancestral genomes of bread wheat.</title>
        <authorList>
            <consortium name="International Wheat Genome Sequencing Consortium,"/>
            <person name="Marcussen T."/>
            <person name="Sandve S.R."/>
            <person name="Heier L."/>
            <person name="Spannagl M."/>
            <person name="Pfeifer M."/>
            <person name="Jakobsen K.S."/>
            <person name="Wulff B.B."/>
            <person name="Steuernagel B."/>
            <person name="Mayer K.F."/>
            <person name="Olsen O.A."/>
        </authorList>
    </citation>
    <scope>NUCLEOTIDE SEQUENCE [LARGE SCALE GENOMIC DNA]</scope>
    <source>
        <strain evidence="3">cv. AL8/78</strain>
    </source>
</reference>
<dbReference type="AlphaFoldDB" id="A0A453KVJ1"/>
<reference evidence="3" key="2">
    <citation type="journal article" date="2017" name="Nat. Plants">
        <title>The Aegilops tauschii genome reveals multiple impacts of transposons.</title>
        <authorList>
            <person name="Zhao G."/>
            <person name="Zou C."/>
            <person name="Li K."/>
            <person name="Wang K."/>
            <person name="Li T."/>
            <person name="Gao L."/>
            <person name="Zhang X."/>
            <person name="Wang H."/>
            <person name="Yang Z."/>
            <person name="Liu X."/>
            <person name="Jiang W."/>
            <person name="Mao L."/>
            <person name="Kong X."/>
            <person name="Jiao Y."/>
            <person name="Jia J."/>
        </authorList>
    </citation>
    <scope>NUCLEOTIDE SEQUENCE [LARGE SCALE GENOMIC DNA]</scope>
    <source>
        <strain evidence="3">cv. AL8/78</strain>
    </source>
</reference>